<organism evidence="7 8">
    <name type="scientific">Rhodanobacter glycinis</name>
    <dbReference type="NCBI Taxonomy" id="582702"/>
    <lineage>
        <taxon>Bacteria</taxon>
        <taxon>Pseudomonadati</taxon>
        <taxon>Pseudomonadota</taxon>
        <taxon>Gammaproteobacteria</taxon>
        <taxon>Lysobacterales</taxon>
        <taxon>Rhodanobacteraceae</taxon>
        <taxon>Rhodanobacter</taxon>
    </lineage>
</organism>
<feature type="transmembrane region" description="Helical" evidence="6">
    <location>
        <begin position="213"/>
        <end position="232"/>
    </location>
</feature>
<dbReference type="PANTHER" id="PTHR31885">
    <property type="entry name" value="GH04784P"/>
    <property type="match status" value="1"/>
</dbReference>
<dbReference type="AlphaFoldDB" id="A0A1I3Z9K3"/>
<dbReference type="RefSeq" id="WP_092701637.1">
    <property type="nucleotide sequence ID" value="NZ_FOSR01000002.1"/>
</dbReference>
<comment type="similarity">
    <text evidence="2">Belongs to the TMEM86 family.</text>
</comment>
<keyword evidence="3 6" id="KW-0812">Transmembrane</keyword>
<protein>
    <submittedName>
        <fullName evidence="7">Uncharacterized membrane protein YhhN</fullName>
    </submittedName>
</protein>
<feature type="transmembrane region" description="Helical" evidence="6">
    <location>
        <begin position="187"/>
        <end position="207"/>
    </location>
</feature>
<evidence type="ECO:0000313" key="7">
    <source>
        <dbReference type="EMBL" id="SFK40306.1"/>
    </source>
</evidence>
<dbReference type="GO" id="GO:0016787">
    <property type="term" value="F:hydrolase activity"/>
    <property type="evidence" value="ECO:0007669"/>
    <property type="project" value="TreeGrafter"/>
</dbReference>
<name>A0A1I3Z9K3_9GAMM</name>
<dbReference type="EMBL" id="FOSR01000002">
    <property type="protein sequence ID" value="SFK40306.1"/>
    <property type="molecule type" value="Genomic_DNA"/>
</dbReference>
<evidence type="ECO:0000256" key="6">
    <source>
        <dbReference type="SAM" id="Phobius"/>
    </source>
</evidence>
<dbReference type="PANTHER" id="PTHR31885:SF6">
    <property type="entry name" value="GH04784P"/>
    <property type="match status" value="1"/>
</dbReference>
<feature type="transmembrane region" description="Helical" evidence="6">
    <location>
        <begin position="156"/>
        <end position="175"/>
    </location>
</feature>
<feature type="transmembrane region" description="Helical" evidence="6">
    <location>
        <begin position="100"/>
        <end position="120"/>
    </location>
</feature>
<evidence type="ECO:0000256" key="3">
    <source>
        <dbReference type="ARBA" id="ARBA00022692"/>
    </source>
</evidence>
<accession>A0A1I3Z9K3</accession>
<reference evidence="8" key="1">
    <citation type="submission" date="2016-10" db="EMBL/GenBank/DDBJ databases">
        <authorList>
            <person name="Varghese N."/>
            <person name="Submissions S."/>
        </authorList>
    </citation>
    <scope>NUCLEOTIDE SEQUENCE [LARGE SCALE GENOMIC DNA]</scope>
    <source>
        <strain evidence="8">MO64</strain>
    </source>
</reference>
<evidence type="ECO:0000256" key="1">
    <source>
        <dbReference type="ARBA" id="ARBA00004141"/>
    </source>
</evidence>
<proteinExistence type="inferred from homology"/>
<comment type="subcellular location">
    <subcellularLocation>
        <location evidence="1">Membrane</location>
        <topology evidence="1">Multi-pass membrane protein</topology>
    </subcellularLocation>
</comment>
<sequence length="248" mass="26724">MSSPSPVVRTGSPSTRFAVPVALAALGAILGAMLASSQAIDGWHWLHWMCKPLATVLIVVMAWRASPPVSGRYRRHMLIGLVACLGGDICLMLPGDLFVPGLVCFLIAHLHFITAFTSDVRFAARPWPWIGCLAVGGLVAWQLWPALAPTLRVPVLIYVAVLASMAGQALGRARWLGMRGDPCAASARWAAMGGLLFMLSDALLAWSRFRGGVPWPALWVLATYYAALWLLARSVDRTAGTGRQAEPR</sequence>
<dbReference type="GO" id="GO:0016020">
    <property type="term" value="C:membrane"/>
    <property type="evidence" value="ECO:0007669"/>
    <property type="project" value="UniProtKB-SubCell"/>
</dbReference>
<feature type="transmembrane region" description="Helical" evidence="6">
    <location>
        <begin position="127"/>
        <end position="144"/>
    </location>
</feature>
<keyword evidence="8" id="KW-1185">Reference proteome</keyword>
<keyword evidence="5 6" id="KW-0472">Membrane</keyword>
<evidence type="ECO:0000256" key="4">
    <source>
        <dbReference type="ARBA" id="ARBA00022989"/>
    </source>
</evidence>
<dbReference type="Pfam" id="PF07947">
    <property type="entry name" value="YhhN"/>
    <property type="match status" value="1"/>
</dbReference>
<dbReference type="InterPro" id="IPR012506">
    <property type="entry name" value="TMEM86B-like"/>
</dbReference>
<keyword evidence="4 6" id="KW-1133">Transmembrane helix</keyword>
<feature type="transmembrane region" description="Helical" evidence="6">
    <location>
        <begin position="45"/>
        <end position="65"/>
    </location>
</feature>
<dbReference type="Proteomes" id="UP000198725">
    <property type="component" value="Unassembled WGS sequence"/>
</dbReference>
<evidence type="ECO:0000256" key="5">
    <source>
        <dbReference type="ARBA" id="ARBA00023136"/>
    </source>
</evidence>
<evidence type="ECO:0000256" key="2">
    <source>
        <dbReference type="ARBA" id="ARBA00007375"/>
    </source>
</evidence>
<evidence type="ECO:0000313" key="8">
    <source>
        <dbReference type="Proteomes" id="UP000198725"/>
    </source>
</evidence>
<gene>
    <name evidence="7" type="ORF">SAMN05192579_102261</name>
</gene>